<name>A0A9W8EEL5_9FUNG</name>
<dbReference type="InterPro" id="IPR036467">
    <property type="entry name" value="LS/RS_sf"/>
</dbReference>
<dbReference type="SUPFAM" id="SSF52121">
    <property type="entry name" value="Lumazine synthase"/>
    <property type="match status" value="1"/>
</dbReference>
<accession>A0A9W8EEL5</accession>
<organism evidence="5 6">
    <name type="scientific">Coemansia thaxteri</name>
    <dbReference type="NCBI Taxonomy" id="2663907"/>
    <lineage>
        <taxon>Eukaryota</taxon>
        <taxon>Fungi</taxon>
        <taxon>Fungi incertae sedis</taxon>
        <taxon>Zoopagomycota</taxon>
        <taxon>Kickxellomycotina</taxon>
        <taxon>Kickxellomycetes</taxon>
        <taxon>Kickxellales</taxon>
        <taxon>Kickxellaceae</taxon>
        <taxon>Coemansia</taxon>
    </lineage>
</organism>
<sequence>MSKSNHVPLVRRDLVYPEHWSTNRPKVHIVFSVEHFDIAEKLVNDLRYELVEKHKFSPLNIRLTQAESIHEIPLYIARVSSRSDIVYAVGVELESEPTHEPRLLDLLTRRIDALTVKGCLPVFDCILVRQSRDQLLSQIQALEEQGSTLAATWARRGVDTYTALSRH</sequence>
<dbReference type="InterPro" id="IPR002180">
    <property type="entry name" value="LS/RS"/>
</dbReference>
<dbReference type="EC" id="2.5.1.78" evidence="4"/>
<reference evidence="5" key="1">
    <citation type="submission" date="2022-07" db="EMBL/GenBank/DDBJ databases">
        <title>Phylogenomic reconstructions and comparative analyses of Kickxellomycotina fungi.</title>
        <authorList>
            <person name="Reynolds N.K."/>
            <person name="Stajich J.E."/>
            <person name="Barry K."/>
            <person name="Grigoriev I.V."/>
            <person name="Crous P."/>
            <person name="Smith M.E."/>
        </authorList>
    </citation>
    <scope>NUCLEOTIDE SEQUENCE</scope>
    <source>
        <strain evidence="5">IMI 214461</strain>
    </source>
</reference>
<comment type="function">
    <text evidence="4">Catalyzes the formation of 6,7-dimethyl-8-ribityllumazine by condensation of 5-amino-6-(D-ribitylamino)uracil with 3,4-dihydroxy-2-butanone 4-phosphate. This is the penultimate step in the biosynthesis of riboflavin.</text>
</comment>
<dbReference type="Gene3D" id="3.40.50.960">
    <property type="entry name" value="Lumazine/riboflavin synthase"/>
    <property type="match status" value="1"/>
</dbReference>
<dbReference type="GO" id="GO:0000906">
    <property type="term" value="F:6,7-dimethyl-8-ribityllumazine synthase activity"/>
    <property type="evidence" value="ECO:0007669"/>
    <property type="project" value="UniProtKB-EC"/>
</dbReference>
<dbReference type="OrthoDB" id="5513487at2759"/>
<dbReference type="Pfam" id="PF00885">
    <property type="entry name" value="DMRL_synthase"/>
    <property type="match status" value="1"/>
</dbReference>
<proteinExistence type="inferred from homology"/>
<evidence type="ECO:0000256" key="3">
    <source>
        <dbReference type="ARBA" id="ARBA00022679"/>
    </source>
</evidence>
<dbReference type="EMBL" id="JANBQF010000273">
    <property type="protein sequence ID" value="KAJ2002751.1"/>
    <property type="molecule type" value="Genomic_DNA"/>
</dbReference>
<comment type="caution">
    <text evidence="5">The sequence shown here is derived from an EMBL/GenBank/DDBJ whole genome shotgun (WGS) entry which is preliminary data.</text>
</comment>
<keyword evidence="3 4" id="KW-0808">Transferase</keyword>
<evidence type="ECO:0000313" key="6">
    <source>
        <dbReference type="Proteomes" id="UP001150907"/>
    </source>
</evidence>
<dbReference type="GO" id="GO:0009231">
    <property type="term" value="P:riboflavin biosynthetic process"/>
    <property type="evidence" value="ECO:0007669"/>
    <property type="project" value="UniProtKB-KW"/>
</dbReference>
<comment type="similarity">
    <text evidence="1 4">Belongs to the DMRL synthase family.</text>
</comment>
<protein>
    <recommendedName>
        <fullName evidence="4">6,7-dimethyl-8-ribityllumazine synthase</fullName>
        <shortName evidence="4">DMRL synthase</shortName>
        <ecNumber evidence="4">2.5.1.78</ecNumber>
    </recommendedName>
</protein>
<dbReference type="GO" id="GO:0009349">
    <property type="term" value="C:riboflavin synthase complex"/>
    <property type="evidence" value="ECO:0007669"/>
    <property type="project" value="UniProtKB-UniRule"/>
</dbReference>
<evidence type="ECO:0000256" key="1">
    <source>
        <dbReference type="ARBA" id="ARBA00007424"/>
    </source>
</evidence>
<evidence type="ECO:0000256" key="2">
    <source>
        <dbReference type="ARBA" id="ARBA00022619"/>
    </source>
</evidence>
<comment type="catalytic activity">
    <reaction evidence="4">
        <text>(2S)-2-hydroxy-3-oxobutyl phosphate + 5-amino-6-(D-ribitylamino)uracil = 6,7-dimethyl-8-(1-D-ribityl)lumazine + phosphate + 2 H2O + H(+)</text>
        <dbReference type="Rhea" id="RHEA:26152"/>
        <dbReference type="ChEBI" id="CHEBI:15377"/>
        <dbReference type="ChEBI" id="CHEBI:15378"/>
        <dbReference type="ChEBI" id="CHEBI:15934"/>
        <dbReference type="ChEBI" id="CHEBI:43474"/>
        <dbReference type="ChEBI" id="CHEBI:58201"/>
        <dbReference type="ChEBI" id="CHEBI:58830"/>
        <dbReference type="EC" id="2.5.1.78"/>
    </reaction>
</comment>
<evidence type="ECO:0000256" key="4">
    <source>
        <dbReference type="RuleBase" id="RU003795"/>
    </source>
</evidence>
<evidence type="ECO:0000313" key="5">
    <source>
        <dbReference type="EMBL" id="KAJ2002751.1"/>
    </source>
</evidence>
<keyword evidence="2 4" id="KW-0686">Riboflavin biosynthesis</keyword>
<comment type="pathway">
    <text evidence="4">Cofactor biosynthesis; riboflavin biosynthesis; riboflavin from 2-hydroxy-3-oxobutyl phosphate and 5-amino-6-(D-ribitylamino)uracil: step 1/2.</text>
</comment>
<keyword evidence="6" id="KW-1185">Reference proteome</keyword>
<dbReference type="Proteomes" id="UP001150907">
    <property type="component" value="Unassembled WGS sequence"/>
</dbReference>
<gene>
    <name evidence="5" type="ORF">H4R26_003445</name>
</gene>
<dbReference type="AlphaFoldDB" id="A0A9W8EEL5"/>